<dbReference type="GO" id="GO:0003677">
    <property type="term" value="F:DNA binding"/>
    <property type="evidence" value="ECO:0007669"/>
    <property type="project" value="UniProtKB-KW"/>
</dbReference>
<comment type="subcellular location">
    <subcellularLocation>
        <location evidence="1">Nucleus</location>
    </subcellularLocation>
</comment>
<reference evidence="9" key="1">
    <citation type="submission" date="2019-12" db="EMBL/GenBank/DDBJ databases">
        <title>An insight into the sialome of adult female Ixodes ricinus ticks feeding for 6 days.</title>
        <authorList>
            <person name="Perner J."/>
            <person name="Ribeiro J.M.C."/>
        </authorList>
    </citation>
    <scope>NUCLEOTIDE SEQUENCE</scope>
    <source>
        <strain evidence="9">Semi-engorged</strain>
        <tissue evidence="9">Salivary glands</tissue>
    </source>
</reference>
<dbReference type="PANTHER" id="PTHR28680:SF1">
    <property type="entry name" value="CENTROMERE PROTEIN X"/>
    <property type="match status" value="1"/>
</dbReference>
<dbReference type="Pfam" id="PF09415">
    <property type="entry name" value="CENP-X"/>
    <property type="match status" value="1"/>
</dbReference>
<evidence type="ECO:0000256" key="3">
    <source>
        <dbReference type="ARBA" id="ARBA00016388"/>
    </source>
</evidence>
<evidence type="ECO:0000256" key="4">
    <source>
        <dbReference type="ARBA" id="ARBA00022763"/>
    </source>
</evidence>
<comment type="subunit">
    <text evidence="8">Heterodimer with CENPX, sometimes called MHF; this interaction stabilizes both partners. MHF heterodimers can assemble to form tetrameric structures. MHF also coassemble with CENPT-CENPW heterodimers at centromeres to form the tetrameric CENP-T-W-S-X complex. Forms a discrete complex with FANCM and CENPX, called FANCM-MHF; this interaction, probably mediated by direct binding between CENPS and FANCM, leads to synergistic activation of double-stranded DNA binding and strongly stimulates FANCM-mediated DNA remodeling. Recruited by FANCM to the Fanconi anemia (FA) core complex, which consists of CENPS, CENPX, FANCA, FANCB, FANCC, FANCE, FANCF, FANCG, FANCL, FANCM, FAAP24 and FAAP100. The FA core complex associates with Bloom syndrome (BLM) complex, which consists of at least BLM, DNA topoisomerase 3-alpha (TOP3A), RMI1/BLAP75, RPA1/RPA70 and RPA2/RPA32. The super complex between FA and BLM is called BRAFT.</text>
</comment>
<evidence type="ECO:0000256" key="1">
    <source>
        <dbReference type="ARBA" id="ARBA00004123"/>
    </source>
</evidence>
<dbReference type="PANTHER" id="PTHR28680">
    <property type="entry name" value="CENTROMERE PROTEIN X"/>
    <property type="match status" value="1"/>
</dbReference>
<dbReference type="GO" id="GO:0043240">
    <property type="term" value="C:Fanconi anaemia nuclear complex"/>
    <property type="evidence" value="ECO:0007669"/>
    <property type="project" value="TreeGrafter"/>
</dbReference>
<dbReference type="EMBL" id="GIFC01008073">
    <property type="protein sequence ID" value="MXU90156.1"/>
    <property type="molecule type" value="Transcribed_RNA"/>
</dbReference>
<dbReference type="GO" id="GO:0000712">
    <property type="term" value="P:resolution of meiotic recombination intermediates"/>
    <property type="evidence" value="ECO:0007669"/>
    <property type="project" value="TreeGrafter"/>
</dbReference>
<accession>A0A6B0UKG4</accession>
<comment type="similarity">
    <text evidence="2">Belongs to the CENP-X/MHF2 family.</text>
</comment>
<evidence type="ECO:0000256" key="2">
    <source>
        <dbReference type="ARBA" id="ARBA00009359"/>
    </source>
</evidence>
<evidence type="ECO:0000256" key="8">
    <source>
        <dbReference type="ARBA" id="ARBA00047146"/>
    </source>
</evidence>
<dbReference type="GO" id="GO:0051382">
    <property type="term" value="P:kinetochore assembly"/>
    <property type="evidence" value="ECO:0007669"/>
    <property type="project" value="InterPro"/>
</dbReference>
<evidence type="ECO:0000256" key="6">
    <source>
        <dbReference type="ARBA" id="ARBA00023204"/>
    </source>
</evidence>
<dbReference type="GO" id="GO:0031297">
    <property type="term" value="P:replication fork processing"/>
    <property type="evidence" value="ECO:0007669"/>
    <property type="project" value="TreeGrafter"/>
</dbReference>
<protein>
    <recommendedName>
        <fullName evidence="3">Centromere protein X</fullName>
    </recommendedName>
</protein>
<keyword evidence="4" id="KW-0227">DNA damage</keyword>
<keyword evidence="6" id="KW-0234">DNA repair</keyword>
<evidence type="ECO:0000256" key="7">
    <source>
        <dbReference type="ARBA" id="ARBA00023242"/>
    </source>
</evidence>
<dbReference type="GO" id="GO:0071821">
    <property type="term" value="C:FANCM-MHF complex"/>
    <property type="evidence" value="ECO:0007669"/>
    <property type="project" value="TreeGrafter"/>
</dbReference>
<organism evidence="9">
    <name type="scientific">Ixodes ricinus</name>
    <name type="common">Common tick</name>
    <name type="synonym">Acarus ricinus</name>
    <dbReference type="NCBI Taxonomy" id="34613"/>
    <lineage>
        <taxon>Eukaryota</taxon>
        <taxon>Metazoa</taxon>
        <taxon>Ecdysozoa</taxon>
        <taxon>Arthropoda</taxon>
        <taxon>Chelicerata</taxon>
        <taxon>Arachnida</taxon>
        <taxon>Acari</taxon>
        <taxon>Parasitiformes</taxon>
        <taxon>Ixodida</taxon>
        <taxon>Ixodoidea</taxon>
        <taxon>Ixodidae</taxon>
        <taxon>Ixodinae</taxon>
        <taxon>Ixodes</taxon>
    </lineage>
</organism>
<dbReference type="GO" id="GO:0006281">
    <property type="term" value="P:DNA repair"/>
    <property type="evidence" value="ECO:0007669"/>
    <property type="project" value="UniProtKB-KW"/>
</dbReference>
<keyword evidence="7" id="KW-0539">Nucleus</keyword>
<keyword evidence="5" id="KW-0238">DNA-binding</keyword>
<dbReference type="CDD" id="cd22921">
    <property type="entry name" value="HFD_CENP-X"/>
    <property type="match status" value="1"/>
</dbReference>
<dbReference type="AlphaFoldDB" id="A0A6B0UKG4"/>
<dbReference type="InterPro" id="IPR018552">
    <property type="entry name" value="CENP-X"/>
</dbReference>
<proteinExistence type="inferred from homology"/>
<sequence length="113" mass="12540">MADDADAKAGSSMDTHGEIGVNITKEEAVKDIEPIYDTPTFKTKTIQELMLMGFQDEKTKMNAQALKLTCEILRLLAHEGAARAAMQAKLQGDHEVTLEHLEKNLPQLMLDFP</sequence>
<evidence type="ECO:0000256" key="5">
    <source>
        <dbReference type="ARBA" id="ARBA00023125"/>
    </source>
</evidence>
<dbReference type="Gene3D" id="6.10.130.30">
    <property type="match status" value="1"/>
</dbReference>
<name>A0A6B0UKG4_IXORI</name>
<evidence type="ECO:0000313" key="9">
    <source>
        <dbReference type="EMBL" id="MXU90156.1"/>
    </source>
</evidence>